<dbReference type="InterPro" id="IPR036388">
    <property type="entry name" value="WH-like_DNA-bd_sf"/>
</dbReference>
<keyword evidence="6" id="KW-1185">Reference proteome</keyword>
<gene>
    <name evidence="5" type="ORF">SAMN05216529_10329</name>
</gene>
<organism evidence="5 6">
    <name type="scientific">Faecalicatena contorta</name>
    <dbReference type="NCBI Taxonomy" id="39482"/>
    <lineage>
        <taxon>Bacteria</taxon>
        <taxon>Bacillati</taxon>
        <taxon>Bacillota</taxon>
        <taxon>Clostridia</taxon>
        <taxon>Lachnospirales</taxon>
        <taxon>Lachnospiraceae</taxon>
        <taxon>Faecalicatena</taxon>
    </lineage>
</organism>
<dbReference type="PANTHER" id="PTHR44846:SF17">
    <property type="entry name" value="GNTR-FAMILY TRANSCRIPTIONAL REGULATOR"/>
    <property type="match status" value="1"/>
</dbReference>
<dbReference type="InterPro" id="IPR028082">
    <property type="entry name" value="Peripla_BP_I"/>
</dbReference>
<dbReference type="Gene3D" id="3.40.50.2300">
    <property type="match status" value="2"/>
</dbReference>
<dbReference type="GO" id="GO:0003677">
    <property type="term" value="F:DNA binding"/>
    <property type="evidence" value="ECO:0007669"/>
    <property type="project" value="UniProtKB-KW"/>
</dbReference>
<dbReference type="PANTHER" id="PTHR44846">
    <property type="entry name" value="MANNOSYL-D-GLYCERATE TRANSPORT/METABOLISM SYSTEM REPRESSOR MNGR-RELATED"/>
    <property type="match status" value="1"/>
</dbReference>
<keyword evidence="2 5" id="KW-0238">DNA-binding</keyword>
<dbReference type="Pfam" id="PF00392">
    <property type="entry name" value="GntR"/>
    <property type="match status" value="1"/>
</dbReference>
<feature type="domain" description="HTH gntR-type" evidence="4">
    <location>
        <begin position="7"/>
        <end position="75"/>
    </location>
</feature>
<accession>A0A315ZYI1</accession>
<evidence type="ECO:0000256" key="2">
    <source>
        <dbReference type="ARBA" id="ARBA00023125"/>
    </source>
</evidence>
<reference evidence="6" key="1">
    <citation type="submission" date="2017-07" db="EMBL/GenBank/DDBJ databases">
        <authorList>
            <person name="Varghese N."/>
            <person name="Submissions S."/>
        </authorList>
    </citation>
    <scope>NUCLEOTIDE SEQUENCE [LARGE SCALE GENOMIC DNA]</scope>
    <source>
        <strain evidence="6">NLAE-zl-C134</strain>
    </source>
</reference>
<dbReference type="InterPro" id="IPR050679">
    <property type="entry name" value="Bact_HTH_transcr_reg"/>
</dbReference>
<dbReference type="CDD" id="cd07377">
    <property type="entry name" value="WHTH_GntR"/>
    <property type="match status" value="1"/>
</dbReference>
<keyword evidence="3" id="KW-0804">Transcription</keyword>
<dbReference type="PRINTS" id="PR00035">
    <property type="entry name" value="HTHGNTR"/>
</dbReference>
<dbReference type="Gene3D" id="1.10.10.10">
    <property type="entry name" value="Winged helix-like DNA-binding domain superfamily/Winged helix DNA-binding domain"/>
    <property type="match status" value="1"/>
</dbReference>
<dbReference type="SUPFAM" id="SSF46785">
    <property type="entry name" value="Winged helix' DNA-binding domain"/>
    <property type="match status" value="1"/>
</dbReference>
<proteinExistence type="predicted"/>
<dbReference type="Proteomes" id="UP000254051">
    <property type="component" value="Unassembled WGS sequence"/>
</dbReference>
<dbReference type="InterPro" id="IPR000524">
    <property type="entry name" value="Tscrpt_reg_HTH_GntR"/>
</dbReference>
<evidence type="ECO:0000256" key="1">
    <source>
        <dbReference type="ARBA" id="ARBA00023015"/>
    </source>
</evidence>
<dbReference type="EMBL" id="UHJJ01000003">
    <property type="protein sequence ID" value="SUQ13304.1"/>
    <property type="molecule type" value="Genomic_DNA"/>
</dbReference>
<evidence type="ECO:0000313" key="6">
    <source>
        <dbReference type="Proteomes" id="UP000254051"/>
    </source>
</evidence>
<dbReference type="InterPro" id="IPR036390">
    <property type="entry name" value="WH_DNA-bd_sf"/>
</dbReference>
<evidence type="ECO:0000259" key="4">
    <source>
        <dbReference type="PROSITE" id="PS50949"/>
    </source>
</evidence>
<protein>
    <submittedName>
        <fullName evidence="5">DNA-binding transcriptional regulator, GntR family</fullName>
    </submittedName>
</protein>
<dbReference type="PROSITE" id="PS50949">
    <property type="entry name" value="HTH_GNTR"/>
    <property type="match status" value="1"/>
</dbReference>
<dbReference type="GO" id="GO:0045892">
    <property type="term" value="P:negative regulation of DNA-templated transcription"/>
    <property type="evidence" value="ECO:0007669"/>
    <property type="project" value="TreeGrafter"/>
</dbReference>
<dbReference type="SMART" id="SM00345">
    <property type="entry name" value="HTH_GNTR"/>
    <property type="match status" value="1"/>
</dbReference>
<evidence type="ECO:0000256" key="3">
    <source>
        <dbReference type="ARBA" id="ARBA00023163"/>
    </source>
</evidence>
<dbReference type="AlphaFoldDB" id="A0A315ZYI1"/>
<dbReference type="SUPFAM" id="SSF53822">
    <property type="entry name" value="Periplasmic binding protein-like I"/>
    <property type="match status" value="1"/>
</dbReference>
<evidence type="ECO:0000313" key="5">
    <source>
        <dbReference type="EMBL" id="SUQ13304.1"/>
    </source>
</evidence>
<dbReference type="GO" id="GO:0003700">
    <property type="term" value="F:DNA-binding transcription factor activity"/>
    <property type="evidence" value="ECO:0007669"/>
    <property type="project" value="InterPro"/>
</dbReference>
<name>A0A315ZYI1_9FIRM</name>
<sequence>MICMSEENLYINVKNRICDAIFNGIYQEGERIPAERILAEELDVSRVTLRKSLELLEQDNLVIREVGSGTRICFHNYGTASNMDMIVLIAPAKNPFFSEFIAHFQMYAEQEGSMLLYVEKPHRESLENCLYRLYKRGLQNVAVWLEDLPVDVEKLKRLRALGMNMVFFDTDKGIPYADCVALDNDKAIQVIYHTLKELGYSDIGYAGWDRKDIYSISRREKAYLKESGGQKVFLHLPWKYQKTGSRFILDYMKSCGDKIPQAVICGDRENGAAVSDAVRRLKLRVQVAAVDDFPEAGRRHVITYAQNLKESVRQIYNCLQAQNQKGMEWAADMYLVDGTLAGVPKI</sequence>
<keyword evidence="1" id="KW-0805">Transcription regulation</keyword>